<dbReference type="Proteomes" id="UP000808146">
    <property type="component" value="Unassembled WGS sequence"/>
</dbReference>
<dbReference type="InterPro" id="IPR010727">
    <property type="entry name" value="DUF1302"/>
</dbReference>
<evidence type="ECO:0000313" key="2">
    <source>
        <dbReference type="Proteomes" id="UP000808146"/>
    </source>
</evidence>
<comment type="caution">
    <text evidence="1">The sequence shown here is derived from an EMBL/GenBank/DDBJ whole genome shotgun (WGS) entry which is preliminary data.</text>
</comment>
<sequence length="374" mass="39505">MVAAGYYAPLAEGKEGKDTGQYGLALRLPIAPIDSEMGLYGMKINSRTPYISALSGTWNGFPAGLPLPLGALRRATQLNPMVVNQAGGQAFAAASPVARALGAGGITTATAIWEYPDNINIYGVTLSTNIAGWSVGAEYGYTNNQPVQINGVDMLNGLIGGVGPVGQKARAAFTGGLNSKVQGYDLFNKNQLAVNTVKILPSMLGASQGLFTAEIAGQLSTNTNDQAVSQQIRYGRAFIYGFAESSGLSSGLGLPGSLCGSTTSGYNPNSMGCKNDGFVTKTAWGYRLKGSLDYPGAFDTSFTLTPSLFWAHDVNGYSVDSQFIKDRMVLGVGLRADYQKKFAIDIGYTMFGNKANYDPFADRDYFSVALSSTF</sequence>
<dbReference type="AlphaFoldDB" id="A0A9D7QMP1"/>
<proteinExistence type="predicted"/>
<name>A0A9D7QMP1_9RHOO</name>
<dbReference type="EMBL" id="JADKBR010000021">
    <property type="protein sequence ID" value="MBK8892008.1"/>
    <property type="molecule type" value="Genomic_DNA"/>
</dbReference>
<protein>
    <submittedName>
        <fullName evidence="1">DUF1302 family protein</fullName>
    </submittedName>
</protein>
<gene>
    <name evidence="1" type="ORF">IPN75_17320</name>
</gene>
<dbReference type="Pfam" id="PF06980">
    <property type="entry name" value="DUF1302"/>
    <property type="match status" value="1"/>
</dbReference>
<organism evidence="1 2">
    <name type="scientific">Candidatus Dechloromonas phosphorivorans</name>
    <dbReference type="NCBI Taxonomy" id="2899244"/>
    <lineage>
        <taxon>Bacteria</taxon>
        <taxon>Pseudomonadati</taxon>
        <taxon>Pseudomonadota</taxon>
        <taxon>Betaproteobacteria</taxon>
        <taxon>Rhodocyclales</taxon>
        <taxon>Azonexaceae</taxon>
        <taxon>Dechloromonas</taxon>
    </lineage>
</organism>
<reference evidence="1" key="1">
    <citation type="submission" date="2020-10" db="EMBL/GenBank/DDBJ databases">
        <title>Connecting structure to function with the recovery of over 1000 high-quality activated sludge metagenome-assembled genomes encoding full-length rRNA genes using long-read sequencing.</title>
        <authorList>
            <person name="Singleton C.M."/>
            <person name="Petriglieri F."/>
            <person name="Kristensen J.M."/>
            <person name="Kirkegaard R.H."/>
            <person name="Michaelsen T.Y."/>
            <person name="Andersen M.H."/>
            <person name="Karst S.M."/>
            <person name="Dueholm M.S."/>
            <person name="Nielsen P.H."/>
            <person name="Albertsen M."/>
        </authorList>
    </citation>
    <scope>NUCLEOTIDE SEQUENCE</scope>
    <source>
        <strain evidence="1">OdNE_18-Q3-R46-58_BAT3C.305</strain>
    </source>
</reference>
<evidence type="ECO:0000313" key="1">
    <source>
        <dbReference type="EMBL" id="MBK8892008.1"/>
    </source>
</evidence>
<accession>A0A9D7QMP1</accession>